<organism evidence="1 2">
    <name type="scientific">Nelumbo nucifera</name>
    <name type="common">Sacred lotus</name>
    <dbReference type="NCBI Taxonomy" id="4432"/>
    <lineage>
        <taxon>Eukaryota</taxon>
        <taxon>Viridiplantae</taxon>
        <taxon>Streptophyta</taxon>
        <taxon>Embryophyta</taxon>
        <taxon>Tracheophyta</taxon>
        <taxon>Spermatophyta</taxon>
        <taxon>Magnoliopsida</taxon>
        <taxon>Proteales</taxon>
        <taxon>Nelumbonaceae</taxon>
        <taxon>Nelumbo</taxon>
    </lineage>
</organism>
<dbReference type="OMA" id="MSALLMF"/>
<name>A0A1U8AMA8_NELNU</name>
<dbReference type="OrthoDB" id="737323at2759"/>
<dbReference type="GeneID" id="104605451"/>
<accession>A0A1U8AMA8</accession>
<dbReference type="AlphaFoldDB" id="A0A1U8AMA8"/>
<dbReference type="RefSeq" id="XP_010268533.1">
    <property type="nucleotide sequence ID" value="XM_010270231.1"/>
</dbReference>
<dbReference type="KEGG" id="nnu:104605451"/>
<gene>
    <name evidence="2" type="primary">LOC104605451</name>
</gene>
<keyword evidence="1" id="KW-1185">Reference proteome</keyword>
<dbReference type="Proteomes" id="UP000189703">
    <property type="component" value="Unplaced"/>
</dbReference>
<dbReference type="eggNOG" id="ENOG502S2UB">
    <property type="taxonomic scope" value="Eukaryota"/>
</dbReference>
<sequence>MSTQNTMKSSGQLGVAGILIDALKILFNGGKLMASIFVFTIFPSFLLFLGNHFSTKTLVLDLVLKIIDLQQSTPGSAEYIELMGEIRSDVGILMVTEGIFIAAVWLVCLFVMIATIYASAVNYSGGDLTLKELISRIRATWTSPAITWFYISLFNLGCTLLVWASLGFFFMVATGSSGSIALTAIAFMVALLFLCIALYLSLVSIVSLVVSVLEDGCYGMEAIGKAEGLIKGRRLQGSLLIVLCGLVLVPISGFLGFEMSNVNFTEATRLRIAVLVISIICMVKIFSLTVFTVFYYQCNEIPAEEVQVQQGKGYNKVPSDEGLP</sequence>
<reference evidence="2" key="1">
    <citation type="submission" date="2025-08" db="UniProtKB">
        <authorList>
            <consortium name="RefSeq"/>
        </authorList>
    </citation>
    <scope>IDENTIFICATION</scope>
</reference>
<dbReference type="FunCoup" id="A0A1U8AMA8">
    <property type="interactions" value="67"/>
</dbReference>
<evidence type="ECO:0000313" key="2">
    <source>
        <dbReference type="RefSeq" id="XP_010268533.1"/>
    </source>
</evidence>
<dbReference type="PANTHER" id="PTHR33133:SF1">
    <property type="entry name" value="EXPRESSED PROTEIN-RELATED"/>
    <property type="match status" value="1"/>
</dbReference>
<protein>
    <submittedName>
        <fullName evidence="2">Uncharacterized protein LOC104605451</fullName>
    </submittedName>
</protein>
<dbReference type="PANTHER" id="PTHR33133">
    <property type="entry name" value="OS08G0107100 PROTEIN-RELATED"/>
    <property type="match status" value="1"/>
</dbReference>
<evidence type="ECO:0000313" key="1">
    <source>
        <dbReference type="Proteomes" id="UP000189703"/>
    </source>
</evidence>
<dbReference type="GO" id="GO:0016020">
    <property type="term" value="C:membrane"/>
    <property type="evidence" value="ECO:0000318"/>
    <property type="project" value="GO_Central"/>
</dbReference>
<proteinExistence type="predicted"/>